<dbReference type="InterPro" id="IPR010920">
    <property type="entry name" value="LSM_dom_sf"/>
</dbReference>
<feature type="domain" description="Sm" evidence="11">
    <location>
        <begin position="5"/>
        <end position="75"/>
    </location>
</feature>
<dbReference type="PIRSF" id="PIRSF006609">
    <property type="entry name" value="snRNP_SmF"/>
    <property type="match status" value="1"/>
</dbReference>
<evidence type="ECO:0000256" key="1">
    <source>
        <dbReference type="ARBA" id="ARBA00004123"/>
    </source>
</evidence>
<dbReference type="CDD" id="cd01722">
    <property type="entry name" value="Sm_F"/>
    <property type="match status" value="1"/>
</dbReference>
<evidence type="ECO:0000256" key="8">
    <source>
        <dbReference type="ARBA" id="ARBA00023274"/>
    </source>
</evidence>
<dbReference type="AlphaFoldDB" id="A0A836FP98"/>
<evidence type="ECO:0000256" key="2">
    <source>
        <dbReference type="ARBA" id="ARBA00007927"/>
    </source>
</evidence>
<evidence type="ECO:0000256" key="3">
    <source>
        <dbReference type="ARBA" id="ARBA00022664"/>
    </source>
</evidence>
<evidence type="ECO:0000256" key="5">
    <source>
        <dbReference type="ARBA" id="ARBA00022884"/>
    </source>
</evidence>
<evidence type="ECO:0000256" key="7">
    <source>
        <dbReference type="ARBA" id="ARBA00023242"/>
    </source>
</evidence>
<dbReference type="GO" id="GO:0071013">
    <property type="term" value="C:catalytic step 2 spliceosome"/>
    <property type="evidence" value="ECO:0007669"/>
    <property type="project" value="TreeGrafter"/>
</dbReference>
<dbReference type="GO" id="GO:0003723">
    <property type="term" value="F:RNA binding"/>
    <property type="evidence" value="ECO:0007669"/>
    <property type="project" value="UniProtKB-UniRule"/>
</dbReference>
<dbReference type="InterPro" id="IPR034100">
    <property type="entry name" value="Sm_F"/>
</dbReference>
<reference evidence="13" key="2">
    <citation type="journal article" date="2021" name="Sci. Data">
        <title>Chromosome-scale genome sequencing, assembly and annotation of six genomes from subfamily Leishmaniinae.</title>
        <authorList>
            <person name="Almutairi H."/>
            <person name="Urbaniak M.D."/>
            <person name="Bates M.D."/>
            <person name="Jariyapan N."/>
            <person name="Kwakye-Nuako G."/>
            <person name="Thomaz Soccol V."/>
            <person name="Al-Salem W.S."/>
            <person name="Dillon R.J."/>
            <person name="Bates P.A."/>
            <person name="Gatherer D."/>
        </authorList>
    </citation>
    <scope>NUCLEOTIDE SEQUENCE [LARGE SCALE GENOMIC DNA]</scope>
</reference>
<keyword evidence="7 10" id="KW-0539">Nucleus</keyword>
<dbReference type="PANTHER" id="PTHR11021:SF0">
    <property type="entry name" value="SMALL NUCLEAR RIBONUCLEOPROTEIN F"/>
    <property type="match status" value="1"/>
</dbReference>
<keyword evidence="13" id="KW-1185">Reference proteome</keyword>
<dbReference type="FunFam" id="2.30.30.100:FF:000080">
    <property type="entry name" value="Small nuclear ribonucleoprotein Sm-F, putative"/>
    <property type="match status" value="1"/>
</dbReference>
<dbReference type="PROSITE" id="PS52002">
    <property type="entry name" value="SM"/>
    <property type="match status" value="1"/>
</dbReference>
<dbReference type="InterPro" id="IPR016487">
    <property type="entry name" value="Lsm6/sSmF"/>
</dbReference>
<protein>
    <recommendedName>
        <fullName evidence="9">Sm protein F</fullName>
    </recommendedName>
</protein>
<comment type="subcellular location">
    <subcellularLocation>
        <location evidence="1 10">Nucleus</location>
    </subcellularLocation>
</comment>
<dbReference type="GO" id="GO:0005685">
    <property type="term" value="C:U1 snRNP"/>
    <property type="evidence" value="ECO:0007669"/>
    <property type="project" value="TreeGrafter"/>
</dbReference>
<proteinExistence type="inferred from homology"/>
<keyword evidence="8 10" id="KW-0687">Ribonucleoprotein</keyword>
<gene>
    <name evidence="12" type="ORF">LSCM4_01648</name>
</gene>
<evidence type="ECO:0000256" key="6">
    <source>
        <dbReference type="ARBA" id="ARBA00023187"/>
    </source>
</evidence>
<dbReference type="Gene3D" id="2.30.30.100">
    <property type="match status" value="1"/>
</dbReference>
<evidence type="ECO:0000256" key="9">
    <source>
        <dbReference type="ARBA" id="ARBA00030144"/>
    </source>
</evidence>
<keyword evidence="5 10" id="KW-0694">RNA-binding</keyword>
<evidence type="ECO:0000256" key="4">
    <source>
        <dbReference type="ARBA" id="ARBA00022728"/>
    </source>
</evidence>
<evidence type="ECO:0000256" key="10">
    <source>
        <dbReference type="PIRNR" id="PIRNR006609"/>
    </source>
</evidence>
<keyword evidence="3 10" id="KW-0507">mRNA processing</keyword>
<dbReference type="SMR" id="A0A836FP98"/>
<dbReference type="KEGG" id="loi:92357630"/>
<name>A0A836FP98_9TRYP</name>
<organism evidence="12 13">
    <name type="scientific">Leishmania orientalis</name>
    <dbReference type="NCBI Taxonomy" id="2249476"/>
    <lineage>
        <taxon>Eukaryota</taxon>
        <taxon>Discoba</taxon>
        <taxon>Euglenozoa</taxon>
        <taxon>Kinetoplastea</taxon>
        <taxon>Metakinetoplastina</taxon>
        <taxon>Trypanosomatida</taxon>
        <taxon>Trypanosomatidae</taxon>
        <taxon>Leishmaniinae</taxon>
        <taxon>Leishmania</taxon>
    </lineage>
</organism>
<evidence type="ECO:0000259" key="11">
    <source>
        <dbReference type="PROSITE" id="PS52002"/>
    </source>
</evidence>
<dbReference type="PANTHER" id="PTHR11021">
    <property type="entry name" value="SMALL NUCLEAR RIBONUCLEOPROTEIN F SNRNP-F"/>
    <property type="match status" value="1"/>
</dbReference>
<comment type="caution">
    <text evidence="12">The sequence shown here is derived from an EMBL/GenBank/DDBJ whole genome shotgun (WGS) entry which is preliminary data.</text>
</comment>
<dbReference type="InterPro" id="IPR047575">
    <property type="entry name" value="Sm"/>
</dbReference>
<dbReference type="GeneID" id="92357630"/>
<dbReference type="Pfam" id="PF01423">
    <property type="entry name" value="LSM"/>
    <property type="match status" value="1"/>
</dbReference>
<sequence length="77" mass="8668">MEANVPGAFLHSLVGKKVLVKSKWGPVYEGKLVSCDTFMNLQLRDAVEHAKQDTELGEMLLRNNNILYVREGTTESF</sequence>
<dbReference type="GO" id="GO:0034715">
    <property type="term" value="C:pICln-Sm protein complex"/>
    <property type="evidence" value="ECO:0007669"/>
    <property type="project" value="TreeGrafter"/>
</dbReference>
<dbReference type="InterPro" id="IPR001163">
    <property type="entry name" value="Sm_dom_euk/arc"/>
</dbReference>
<dbReference type="EMBL" id="JAFHLR010000035">
    <property type="protein sequence ID" value="KAG5466497.1"/>
    <property type="molecule type" value="Genomic_DNA"/>
</dbReference>
<dbReference type="GO" id="GO:0000398">
    <property type="term" value="P:mRNA splicing, via spliceosome"/>
    <property type="evidence" value="ECO:0007669"/>
    <property type="project" value="InterPro"/>
</dbReference>
<keyword evidence="4 10" id="KW-0747">Spliceosome</keyword>
<dbReference type="RefSeq" id="XP_067059387.1">
    <property type="nucleotide sequence ID" value="XM_067203696.1"/>
</dbReference>
<reference evidence="13" key="1">
    <citation type="journal article" date="2021" name="Microbiol. Resour. Announc.">
        <title>LGAAP: Leishmaniinae Genome Assembly and Annotation Pipeline.</title>
        <authorList>
            <person name="Almutairi H."/>
            <person name="Urbaniak M.D."/>
            <person name="Bates M.D."/>
            <person name="Jariyapan N."/>
            <person name="Kwakye-Nuako G."/>
            <person name="Thomaz-Soccol V."/>
            <person name="Al-Salem W.S."/>
            <person name="Dillon R.J."/>
            <person name="Bates P.A."/>
            <person name="Gatherer D."/>
        </authorList>
    </citation>
    <scope>NUCLEOTIDE SEQUENCE [LARGE SCALE GENOMIC DNA]</scope>
</reference>
<evidence type="ECO:0000313" key="12">
    <source>
        <dbReference type="EMBL" id="KAG5466497.1"/>
    </source>
</evidence>
<dbReference type="SUPFAM" id="SSF50182">
    <property type="entry name" value="Sm-like ribonucleoproteins"/>
    <property type="match status" value="1"/>
</dbReference>
<dbReference type="Proteomes" id="UP000674143">
    <property type="component" value="Unassembled WGS sequence"/>
</dbReference>
<dbReference type="SMART" id="SM00651">
    <property type="entry name" value="Sm"/>
    <property type="match status" value="1"/>
</dbReference>
<keyword evidence="6 10" id="KW-0508">mRNA splicing</keyword>
<accession>A0A836FP98</accession>
<evidence type="ECO:0000313" key="13">
    <source>
        <dbReference type="Proteomes" id="UP000674143"/>
    </source>
</evidence>
<comment type="similarity">
    <text evidence="2 10">Belongs to the snRNP Sm proteins family. SmF/LSm6 subfamily.</text>
</comment>